<keyword evidence="1" id="KW-0732">Signal</keyword>
<gene>
    <name evidence="2" type="ORF">OIU79_017477</name>
</gene>
<dbReference type="SUPFAM" id="SSF101148">
    <property type="entry name" value="Plant invertase/pectin methylesterase inhibitor"/>
    <property type="match status" value="1"/>
</dbReference>
<reference evidence="2" key="1">
    <citation type="submission" date="2022-11" db="EMBL/GenBank/DDBJ databases">
        <authorList>
            <person name="Hyden B.L."/>
            <person name="Feng K."/>
            <person name="Yates T."/>
            <person name="Jawdy S."/>
            <person name="Smart L.B."/>
            <person name="Muchero W."/>
        </authorList>
    </citation>
    <scope>NUCLEOTIDE SEQUENCE</scope>
    <source>
        <tissue evidence="2">Shoot tip</tissue>
    </source>
</reference>
<dbReference type="EMBL" id="JAPFFK010000002">
    <property type="protein sequence ID" value="KAJ6774052.1"/>
    <property type="molecule type" value="Genomic_DNA"/>
</dbReference>
<evidence type="ECO:0000256" key="1">
    <source>
        <dbReference type="SAM" id="SignalP"/>
    </source>
</evidence>
<dbReference type="InterPro" id="IPR035513">
    <property type="entry name" value="Invertase/methylesterase_inhib"/>
</dbReference>
<keyword evidence="3" id="KW-1185">Reference proteome</keyword>
<dbReference type="PANTHER" id="PTHR31890">
    <property type="entry name" value="PLANT INVERTASE/PECTIN METHYLESTERASE INHIBITOR SUPERFAMILY PROTEIN"/>
    <property type="match status" value="1"/>
</dbReference>
<dbReference type="PANTHER" id="PTHR31890:SF11">
    <property type="entry name" value="PECTINESTERASE INHIBITOR DOMAIN-CONTAINING PROTEIN"/>
    <property type="match status" value="1"/>
</dbReference>
<dbReference type="Proteomes" id="UP001151532">
    <property type="component" value="Chromosome 5"/>
</dbReference>
<dbReference type="CDD" id="cd14859">
    <property type="entry name" value="PMEI_like"/>
    <property type="match status" value="1"/>
</dbReference>
<dbReference type="OrthoDB" id="841643at2759"/>
<protein>
    <recommendedName>
        <fullName evidence="4">Pectinesterase inhibitor domain-containing protein</fullName>
    </recommendedName>
</protein>
<dbReference type="AlphaFoldDB" id="A0A9Q0WVN3"/>
<reference evidence="2" key="2">
    <citation type="journal article" date="2023" name="Int. J. Mol. Sci.">
        <title>De Novo Assembly and Annotation of 11 Diverse Shrub Willow (Salix) Genomes Reveals Novel Gene Organization in Sex-Linked Regions.</title>
        <authorList>
            <person name="Hyden B."/>
            <person name="Feng K."/>
            <person name="Yates T.B."/>
            <person name="Jawdy S."/>
            <person name="Cereghino C."/>
            <person name="Smart L.B."/>
            <person name="Muchero W."/>
        </authorList>
    </citation>
    <scope>NUCLEOTIDE SEQUENCE</scope>
    <source>
        <tissue evidence="2">Shoot tip</tissue>
    </source>
</reference>
<name>A0A9Q0WVN3_SALPP</name>
<evidence type="ECO:0008006" key="4">
    <source>
        <dbReference type="Google" id="ProtNLM"/>
    </source>
</evidence>
<organism evidence="2 3">
    <name type="scientific">Salix purpurea</name>
    <name type="common">Purple osier willow</name>
    <dbReference type="NCBI Taxonomy" id="77065"/>
    <lineage>
        <taxon>Eukaryota</taxon>
        <taxon>Viridiplantae</taxon>
        <taxon>Streptophyta</taxon>
        <taxon>Embryophyta</taxon>
        <taxon>Tracheophyta</taxon>
        <taxon>Spermatophyta</taxon>
        <taxon>Magnoliopsida</taxon>
        <taxon>eudicotyledons</taxon>
        <taxon>Gunneridae</taxon>
        <taxon>Pentapetalae</taxon>
        <taxon>rosids</taxon>
        <taxon>fabids</taxon>
        <taxon>Malpighiales</taxon>
        <taxon>Salicaceae</taxon>
        <taxon>Saliceae</taxon>
        <taxon>Salix</taxon>
    </lineage>
</organism>
<accession>A0A9Q0WVN3</accession>
<feature type="signal peptide" evidence="1">
    <location>
        <begin position="1"/>
        <end position="27"/>
    </location>
</feature>
<sequence>MGSSNLTLIFATLFLYLLLHFPSQAEARALKSPAKCPKLLHQGIVVNALDMVRKESMKTSRFFDGLANGKGTVPAFKPALRECASDFKAASGLMNLKVLEGEFATMDVNYALDDARSCETKLAMDKFHSILKRRTMVSRHSLSRISQKDAAAPNYYYPGGNENLPEKLAEALEPLRASHFPIARWTQAALMDEFLTVKLFIRSVKIVTSIGDAAARDELCTLGIQGNFWDQNHLCTPLQFHRFCAWLRTPEGAQDGTDADFPAQEGQARAGCSHTCAELDRLDAEDRPASDYKALGEQAMTRLCVERYEEECQDAGKDIYGSPH</sequence>
<evidence type="ECO:0000313" key="3">
    <source>
        <dbReference type="Proteomes" id="UP001151532"/>
    </source>
</evidence>
<proteinExistence type="predicted"/>
<comment type="caution">
    <text evidence="2">The sequence shown here is derived from an EMBL/GenBank/DDBJ whole genome shotgun (WGS) entry which is preliminary data.</text>
</comment>
<evidence type="ECO:0000313" key="2">
    <source>
        <dbReference type="EMBL" id="KAJ6774052.1"/>
    </source>
</evidence>
<feature type="chain" id="PRO_5040152085" description="Pectinesterase inhibitor domain-containing protein" evidence="1">
    <location>
        <begin position="28"/>
        <end position="324"/>
    </location>
</feature>